<protein>
    <submittedName>
        <fullName evidence="1">Uncharacterized protein</fullName>
    </submittedName>
</protein>
<dbReference type="OrthoDB" id="2925451at2"/>
<keyword evidence="2" id="KW-1185">Reference proteome</keyword>
<sequence length="157" mass="17938">MKVFKKGDDFLYPYDYYRVNNWSHVLNLLQQSLYAEEMVCAMSSELFHIPETEDLEGNIAMHSHLVPASYHRVTAVGSARRLKNGEERQTVIETMVACIINAETQDIKVREGLDTMVENASPEYKSLINVIITWQEQTELNLNQAKEALQSMGVLAE</sequence>
<comment type="caution">
    <text evidence="1">The sequence shown here is derived from an EMBL/GenBank/DDBJ whole genome shotgun (WGS) entry which is preliminary data.</text>
</comment>
<accession>A0A2A2IGS7</accession>
<proteinExistence type="predicted"/>
<dbReference type="Proteomes" id="UP000218887">
    <property type="component" value="Unassembled WGS sequence"/>
</dbReference>
<reference evidence="1 2" key="1">
    <citation type="submission" date="2017-08" db="EMBL/GenBank/DDBJ databases">
        <title>Virgibacillus indicus sp. nov. and Virgibacillus profoundi sp. nov, two moderately halophilic bacteria isolated from marine sediment by using the Microfluidic Streak Plate.</title>
        <authorList>
            <person name="Xu B."/>
            <person name="Hu B."/>
            <person name="Wang J."/>
            <person name="Zhu Y."/>
            <person name="Huang L."/>
            <person name="Du W."/>
            <person name="Huang Y."/>
        </authorList>
    </citation>
    <scope>NUCLEOTIDE SEQUENCE [LARGE SCALE GENOMIC DNA]</scope>
    <source>
        <strain evidence="1 2">IO3-P3-H5</strain>
    </source>
</reference>
<name>A0A2A2IGS7_9BACI</name>
<dbReference type="EMBL" id="NPOA01000002">
    <property type="protein sequence ID" value="PAV30742.1"/>
    <property type="molecule type" value="Genomic_DNA"/>
</dbReference>
<gene>
    <name evidence="1" type="ORF">CIL05_03185</name>
</gene>
<evidence type="ECO:0000313" key="2">
    <source>
        <dbReference type="Proteomes" id="UP000218887"/>
    </source>
</evidence>
<dbReference type="AlphaFoldDB" id="A0A2A2IGS7"/>
<evidence type="ECO:0000313" key="1">
    <source>
        <dbReference type="EMBL" id="PAV30742.1"/>
    </source>
</evidence>
<organism evidence="1 2">
    <name type="scientific">Virgibacillus profundi</name>
    <dbReference type="NCBI Taxonomy" id="2024555"/>
    <lineage>
        <taxon>Bacteria</taxon>
        <taxon>Bacillati</taxon>
        <taxon>Bacillota</taxon>
        <taxon>Bacilli</taxon>
        <taxon>Bacillales</taxon>
        <taxon>Bacillaceae</taxon>
        <taxon>Virgibacillus</taxon>
    </lineage>
</organism>